<keyword evidence="4 6" id="KW-0012">Acyltransferase</keyword>
<dbReference type="PANTHER" id="PTHR30602">
    <property type="entry name" value="AMINO-ACID ACETYLTRANSFERASE"/>
    <property type="match status" value="1"/>
</dbReference>
<evidence type="ECO:0000256" key="4">
    <source>
        <dbReference type="ARBA" id="ARBA00023315"/>
    </source>
</evidence>
<comment type="similarity">
    <text evidence="2 6">Belongs to the acetyltransferase family. ArgA subfamily.</text>
</comment>
<gene>
    <name evidence="6" type="primary">argA</name>
    <name evidence="7" type="ORF">SALWKB29_1717</name>
</gene>
<dbReference type="HAMAP" id="MF_01105">
    <property type="entry name" value="N_acetyl_glu_synth"/>
    <property type="match status" value="1"/>
</dbReference>
<dbReference type="InterPro" id="IPR000182">
    <property type="entry name" value="GNAT_dom"/>
</dbReference>
<dbReference type="GO" id="GO:0004042">
    <property type="term" value="F:L-glutamate N-acetyltransferase activity"/>
    <property type="evidence" value="ECO:0007669"/>
    <property type="project" value="UniProtKB-UniRule"/>
</dbReference>
<reference evidence="7 8" key="1">
    <citation type="submission" date="2014-03" db="EMBL/GenBank/DDBJ databases">
        <title>The genomes of two eusocial bee gut symbionts.</title>
        <authorList>
            <person name="Kwong W.K."/>
            <person name="Engel P."/>
            <person name="Koch H."/>
            <person name="Moran N.A."/>
        </authorList>
    </citation>
    <scope>NUCLEOTIDE SEQUENCE [LARGE SCALE GENOMIC DNA]</scope>
    <source>
        <strain evidence="8">wkB29</strain>
    </source>
</reference>
<name>A0A066TL27_9NEIS</name>
<comment type="miscellaneous">
    <text evidence="6">In bacteria which possess the bifunctional enzyme ornithine acetyltransferase/N-acetylglutamate synthase (ArgJ), ArgA fulfills an anaplerotic role.</text>
</comment>
<dbReference type="GO" id="GO:0005737">
    <property type="term" value="C:cytoplasm"/>
    <property type="evidence" value="ECO:0007669"/>
    <property type="project" value="UniProtKB-SubCell"/>
</dbReference>
<dbReference type="PROSITE" id="PS51186">
    <property type="entry name" value="GNAT"/>
    <property type="match status" value="1"/>
</dbReference>
<evidence type="ECO:0000256" key="1">
    <source>
        <dbReference type="ARBA" id="ARBA00004925"/>
    </source>
</evidence>
<dbReference type="eggNOG" id="COG0548">
    <property type="taxonomic scope" value="Bacteria"/>
</dbReference>
<keyword evidence="6" id="KW-0963">Cytoplasm</keyword>
<dbReference type="Gene3D" id="3.40.630.30">
    <property type="match status" value="1"/>
</dbReference>
<keyword evidence="6" id="KW-0055">Arginine biosynthesis</keyword>
<evidence type="ECO:0000256" key="5">
    <source>
        <dbReference type="ARBA" id="ARBA00048372"/>
    </source>
</evidence>
<dbReference type="Gene3D" id="3.40.1160.10">
    <property type="entry name" value="Acetylglutamate kinase-like"/>
    <property type="match status" value="1"/>
</dbReference>
<dbReference type="CDD" id="cd04301">
    <property type="entry name" value="NAT_SF"/>
    <property type="match status" value="1"/>
</dbReference>
<comment type="caution">
    <text evidence="7">The sequence shown here is derived from an EMBL/GenBank/DDBJ whole genome shotgun (WGS) entry which is preliminary data.</text>
</comment>
<accession>A0A066TL27</accession>
<dbReference type="eggNOG" id="COG1246">
    <property type="taxonomic scope" value="Bacteria"/>
</dbReference>
<dbReference type="InterPro" id="IPR036393">
    <property type="entry name" value="AceGlu_kinase-like_sf"/>
</dbReference>
<evidence type="ECO:0000256" key="2">
    <source>
        <dbReference type="ARBA" id="ARBA00009145"/>
    </source>
</evidence>
<evidence type="ECO:0000256" key="6">
    <source>
        <dbReference type="HAMAP-Rule" id="MF_01105"/>
    </source>
</evidence>
<dbReference type="InterPro" id="IPR010167">
    <property type="entry name" value="NH2A_AcTrfase"/>
</dbReference>
<evidence type="ECO:0000313" key="8">
    <source>
        <dbReference type="Proteomes" id="UP000027170"/>
    </source>
</evidence>
<comment type="subcellular location">
    <subcellularLocation>
        <location evidence="6">Cytoplasm</location>
    </subcellularLocation>
</comment>
<keyword evidence="6" id="KW-0028">Amino-acid biosynthesis</keyword>
<dbReference type="Pfam" id="PF00696">
    <property type="entry name" value="AA_kinase"/>
    <property type="match status" value="1"/>
</dbReference>
<dbReference type="OrthoDB" id="9802238at2"/>
<dbReference type="EC" id="2.3.1.1" evidence="6"/>
<sequence>MSTPVKGNQDFFYNNRFIHDFRQASPYIHHFNGKTLVLAISSHVLVSDKLAALAADILLLTSLGMRLVITHGCSQFIRTIADCHNAISIDKNSVTDEAALRLVKQACGIARFDLEAALSMIPTQVMDHSVPNVRISSGNFLRAKPLGVINGIDMGYSGSVRKVDAAAIEEHLACNQLVLISPIGHSLSGQSYRLPVNEVAQAVSEAINAEKLIFLGTQQGILDEQQQTISKLNCIEIRQLLARNITDKRQTKLLQTAVHVLEHGVQRVHVLSGLHDGSLLLELFTREGSGTSMAKAPFMRIRPAENKDIGEILQLIAPLEAAGILLPRDSEYMENHIHEFSVLEQDCYVYGCVALHVYPQERAGELACLIVSPNARTRGYGELLLSHVIKQAQELQLQVLFALSTNTGDWFIERGFTSATLTQLPLKRQQQYTSNKRQSKIFRRQL</sequence>
<dbReference type="InterPro" id="IPR016181">
    <property type="entry name" value="Acyl_CoA_acyltransferase"/>
</dbReference>
<dbReference type="InterPro" id="IPR001048">
    <property type="entry name" value="Asp/Glu/Uridylate_kinase"/>
</dbReference>
<dbReference type="PIRSF" id="PIRSF000423">
    <property type="entry name" value="ArgA"/>
    <property type="match status" value="1"/>
</dbReference>
<dbReference type="Pfam" id="PF00583">
    <property type="entry name" value="Acetyltransf_1"/>
    <property type="match status" value="1"/>
</dbReference>
<dbReference type="RefSeq" id="WP_051608263.1">
    <property type="nucleotide sequence ID" value="NZ_JFZV01000009.1"/>
</dbReference>
<keyword evidence="3 6" id="KW-0808">Transferase</keyword>
<dbReference type="GO" id="GO:0006526">
    <property type="term" value="P:L-arginine biosynthetic process"/>
    <property type="evidence" value="ECO:0007669"/>
    <property type="project" value="UniProtKB-UniRule"/>
</dbReference>
<comment type="pathway">
    <text evidence="1 6">Amino-acid biosynthesis; L-arginine biosynthesis; N(2)-acetyl-L-ornithine from L-glutamate: step 1/4.</text>
</comment>
<dbReference type="AlphaFoldDB" id="A0A066TL27"/>
<dbReference type="EMBL" id="JFZV01000009">
    <property type="protein sequence ID" value="KDN14227.1"/>
    <property type="molecule type" value="Genomic_DNA"/>
</dbReference>
<protein>
    <recommendedName>
        <fullName evidence="6">Amino-acid acetyltransferase</fullName>
        <ecNumber evidence="6">2.3.1.1</ecNumber>
    </recommendedName>
    <alternativeName>
        <fullName evidence="6">N-acetylglutamate synthase</fullName>
        <shortName evidence="6">AGS</shortName>
        <shortName evidence="6">NAGS</shortName>
    </alternativeName>
</protein>
<dbReference type="UniPathway" id="UPA00068">
    <property type="reaction ID" value="UER00106"/>
</dbReference>
<dbReference type="NCBIfam" id="NF003641">
    <property type="entry name" value="PRK05279.1"/>
    <property type="match status" value="1"/>
</dbReference>
<organism evidence="7 8">
    <name type="scientific">Snodgrassella communis</name>
    <dbReference type="NCBI Taxonomy" id="2946699"/>
    <lineage>
        <taxon>Bacteria</taxon>
        <taxon>Pseudomonadati</taxon>
        <taxon>Pseudomonadota</taxon>
        <taxon>Betaproteobacteria</taxon>
        <taxon>Neisseriales</taxon>
        <taxon>Neisseriaceae</taxon>
        <taxon>Snodgrassella</taxon>
    </lineage>
</organism>
<comment type="catalytic activity">
    <reaction evidence="5 6">
        <text>L-glutamate + acetyl-CoA = N-acetyl-L-glutamate + CoA + H(+)</text>
        <dbReference type="Rhea" id="RHEA:24292"/>
        <dbReference type="ChEBI" id="CHEBI:15378"/>
        <dbReference type="ChEBI" id="CHEBI:29985"/>
        <dbReference type="ChEBI" id="CHEBI:44337"/>
        <dbReference type="ChEBI" id="CHEBI:57287"/>
        <dbReference type="ChEBI" id="CHEBI:57288"/>
        <dbReference type="EC" id="2.3.1.1"/>
    </reaction>
</comment>
<dbReference type="NCBIfam" id="TIGR01890">
    <property type="entry name" value="N-Ac-Glu-synth"/>
    <property type="match status" value="1"/>
</dbReference>
<dbReference type="SUPFAM" id="SSF53633">
    <property type="entry name" value="Carbamate kinase-like"/>
    <property type="match status" value="1"/>
</dbReference>
<dbReference type="SUPFAM" id="SSF55729">
    <property type="entry name" value="Acyl-CoA N-acyltransferases (Nat)"/>
    <property type="match status" value="1"/>
</dbReference>
<proteinExistence type="inferred from homology"/>
<keyword evidence="8" id="KW-1185">Reference proteome</keyword>
<evidence type="ECO:0000256" key="3">
    <source>
        <dbReference type="ARBA" id="ARBA00022679"/>
    </source>
</evidence>
<dbReference type="PANTHER" id="PTHR30602:SF12">
    <property type="entry name" value="AMINO-ACID ACETYLTRANSFERASE NAGS1, CHLOROPLASTIC-RELATED"/>
    <property type="match status" value="1"/>
</dbReference>
<dbReference type="Proteomes" id="UP000027170">
    <property type="component" value="Unassembled WGS sequence"/>
</dbReference>
<evidence type="ECO:0000313" key="7">
    <source>
        <dbReference type="EMBL" id="KDN14227.1"/>
    </source>
</evidence>